<feature type="region of interest" description="Disordered" evidence="1">
    <location>
        <begin position="89"/>
        <end position="168"/>
    </location>
</feature>
<proteinExistence type="predicted"/>
<dbReference type="HOGENOM" id="CLU_544123_0_0_1"/>
<dbReference type="OrthoDB" id="3268118at2759"/>
<organism evidence="2 3">
    <name type="scientific">Serendipita indica (strain DSM 11827)</name>
    <name type="common">Root endophyte fungus</name>
    <name type="synonym">Piriformospora indica</name>
    <dbReference type="NCBI Taxonomy" id="1109443"/>
    <lineage>
        <taxon>Eukaryota</taxon>
        <taxon>Fungi</taxon>
        <taxon>Dikarya</taxon>
        <taxon>Basidiomycota</taxon>
        <taxon>Agaricomycotina</taxon>
        <taxon>Agaricomycetes</taxon>
        <taxon>Sebacinales</taxon>
        <taxon>Serendipitaceae</taxon>
        <taxon>Serendipita</taxon>
    </lineage>
</organism>
<feature type="compositionally biased region" description="Low complexity" evidence="1">
    <location>
        <begin position="442"/>
        <end position="462"/>
    </location>
</feature>
<dbReference type="EMBL" id="CAFZ01000031">
    <property type="protein sequence ID" value="CCA68372.1"/>
    <property type="molecule type" value="Genomic_DNA"/>
</dbReference>
<feature type="compositionally biased region" description="Low complexity" evidence="1">
    <location>
        <begin position="190"/>
        <end position="215"/>
    </location>
</feature>
<feature type="compositionally biased region" description="Low complexity" evidence="1">
    <location>
        <begin position="154"/>
        <end position="163"/>
    </location>
</feature>
<evidence type="ECO:0000313" key="2">
    <source>
        <dbReference type="EMBL" id="CCA68372.1"/>
    </source>
</evidence>
<feature type="region of interest" description="Disordered" evidence="1">
    <location>
        <begin position="188"/>
        <end position="222"/>
    </location>
</feature>
<comment type="caution">
    <text evidence="2">The sequence shown here is derived from an EMBL/GenBank/DDBJ whole genome shotgun (WGS) entry which is preliminary data.</text>
</comment>
<feature type="compositionally biased region" description="Polar residues" evidence="1">
    <location>
        <begin position="337"/>
        <end position="366"/>
    </location>
</feature>
<sequence>MSHEDGDVSMTSLRDEHCDMSLDHETIDVVWQSTQSTALQSILEESKLRKTRATSPAANSNDTASFILPGSLLPKSLFRDTSTTRSISLLGDQKPSIPLPQHPTRPAVSRAGSMPSLFHEAQRASSSRSSQIPSPDTVTDVRKIRPSQRRSSTRDQTTQSSDSAEVTQQDLESLKYMINTVSRIWGQENSSTSIRSSGSTSNFSARLQSGSSSESSRPEPVKTIKLGQPLETTSSRIRQSTSEIKGLMLPPALPTTTNVEPQLSLPRISKLPITAKPLKLTESALCDVSMVTEEADEAETSFDLSEPPSPSPTVRANPTRFQEKHEVTEFTREKRLSQGSSRPLSTNLLSQLRSGQPRSLSQTPLSIVNAPPKALGMRRTVSGNNVFPSKSTKRDTETKPPLSRIYSQASMTQEQARMKPKGFKVPWANDSPTMAPGSLPASQTSNLSVSSPVSESGSDSASGVGGSTTIQNVHPENPDSSYSFDDIDVEELDRVLSQCGA</sequence>
<dbReference type="AlphaFoldDB" id="G4TAM1"/>
<evidence type="ECO:0000313" key="3">
    <source>
        <dbReference type="Proteomes" id="UP000007148"/>
    </source>
</evidence>
<dbReference type="InParanoid" id="G4TAM1"/>
<reference evidence="2 3" key="1">
    <citation type="journal article" date="2011" name="PLoS Pathog.">
        <title>Endophytic Life Strategies Decoded by Genome and Transcriptome Analyses of the Mutualistic Root Symbiont Piriformospora indica.</title>
        <authorList>
            <person name="Zuccaro A."/>
            <person name="Lahrmann U."/>
            <person name="Guldener U."/>
            <person name="Langen G."/>
            <person name="Pfiffi S."/>
            <person name="Biedenkopf D."/>
            <person name="Wong P."/>
            <person name="Samans B."/>
            <person name="Grimm C."/>
            <person name="Basiewicz M."/>
            <person name="Murat C."/>
            <person name="Martin F."/>
            <person name="Kogel K.H."/>
        </authorList>
    </citation>
    <scope>NUCLEOTIDE SEQUENCE [LARGE SCALE GENOMIC DNA]</scope>
    <source>
        <strain evidence="2 3">DSM 11827</strain>
    </source>
</reference>
<feature type="compositionally biased region" description="Polar residues" evidence="1">
    <location>
        <begin position="405"/>
        <end position="415"/>
    </location>
</feature>
<feature type="compositionally biased region" description="Polar residues" evidence="1">
    <location>
        <begin position="468"/>
        <end position="483"/>
    </location>
</feature>
<feature type="region of interest" description="Disordered" evidence="1">
    <location>
        <begin position="296"/>
        <end position="486"/>
    </location>
</feature>
<dbReference type="Proteomes" id="UP000007148">
    <property type="component" value="Unassembled WGS sequence"/>
</dbReference>
<protein>
    <submittedName>
        <fullName evidence="2">Uncharacterized protein</fullName>
    </submittedName>
</protein>
<name>G4TAM1_SERID</name>
<feature type="compositionally biased region" description="Basic and acidic residues" evidence="1">
    <location>
        <begin position="321"/>
        <end position="336"/>
    </location>
</feature>
<gene>
    <name evidence="2" type="ORF">PIIN_02238</name>
</gene>
<accession>G4TAM1</accession>
<feature type="compositionally biased region" description="Polar residues" evidence="1">
    <location>
        <begin position="381"/>
        <end position="390"/>
    </location>
</feature>
<keyword evidence="3" id="KW-1185">Reference proteome</keyword>
<evidence type="ECO:0000256" key="1">
    <source>
        <dbReference type="SAM" id="MobiDB-lite"/>
    </source>
</evidence>